<accession>A0A834SUX9</accession>
<name>A0A834SUX9_9FABA</name>
<organism evidence="1 2">
    <name type="scientific">Senna tora</name>
    <dbReference type="NCBI Taxonomy" id="362788"/>
    <lineage>
        <taxon>Eukaryota</taxon>
        <taxon>Viridiplantae</taxon>
        <taxon>Streptophyta</taxon>
        <taxon>Embryophyta</taxon>
        <taxon>Tracheophyta</taxon>
        <taxon>Spermatophyta</taxon>
        <taxon>Magnoliopsida</taxon>
        <taxon>eudicotyledons</taxon>
        <taxon>Gunneridae</taxon>
        <taxon>Pentapetalae</taxon>
        <taxon>rosids</taxon>
        <taxon>fabids</taxon>
        <taxon>Fabales</taxon>
        <taxon>Fabaceae</taxon>
        <taxon>Caesalpinioideae</taxon>
        <taxon>Cassia clade</taxon>
        <taxon>Senna</taxon>
    </lineage>
</organism>
<gene>
    <name evidence="1" type="ORF">G2W53_031959</name>
</gene>
<reference evidence="1" key="1">
    <citation type="submission" date="2020-09" db="EMBL/GenBank/DDBJ databases">
        <title>Genome-Enabled Discovery of Anthraquinone Biosynthesis in Senna tora.</title>
        <authorList>
            <person name="Kang S.-H."/>
            <person name="Pandey R.P."/>
            <person name="Lee C.-M."/>
            <person name="Sim J.-S."/>
            <person name="Jeong J.-T."/>
            <person name="Choi B.-S."/>
            <person name="Jung M."/>
            <person name="Ginzburg D."/>
            <person name="Zhao K."/>
            <person name="Won S.Y."/>
            <person name="Oh T.-J."/>
            <person name="Yu Y."/>
            <person name="Kim N.-H."/>
            <person name="Lee O.R."/>
            <person name="Lee T.-H."/>
            <person name="Bashyal P."/>
            <person name="Kim T.-S."/>
            <person name="Lee W.-H."/>
            <person name="Kawkins C."/>
            <person name="Kim C.-K."/>
            <person name="Kim J.S."/>
            <person name="Ahn B.O."/>
            <person name="Rhee S.Y."/>
            <person name="Sohng J.K."/>
        </authorList>
    </citation>
    <scope>NUCLEOTIDE SEQUENCE</scope>
    <source>
        <tissue evidence="1">Leaf</tissue>
    </source>
</reference>
<sequence>MGGENDYIRGGMSGLNRWCLVEPPANRSGVGEVLEMREPEATPLCVGPTGVG</sequence>
<dbReference type="EMBL" id="JAAIUW010000010">
    <property type="protein sequence ID" value="KAF7810983.1"/>
    <property type="molecule type" value="Genomic_DNA"/>
</dbReference>
<protein>
    <submittedName>
        <fullName evidence="1">Uncharacterized protein</fullName>
    </submittedName>
</protein>
<dbReference type="Proteomes" id="UP000634136">
    <property type="component" value="Unassembled WGS sequence"/>
</dbReference>
<proteinExistence type="predicted"/>
<evidence type="ECO:0000313" key="2">
    <source>
        <dbReference type="Proteomes" id="UP000634136"/>
    </source>
</evidence>
<dbReference type="AlphaFoldDB" id="A0A834SUX9"/>
<keyword evidence="2" id="KW-1185">Reference proteome</keyword>
<comment type="caution">
    <text evidence="1">The sequence shown here is derived from an EMBL/GenBank/DDBJ whole genome shotgun (WGS) entry which is preliminary data.</text>
</comment>
<evidence type="ECO:0000313" key="1">
    <source>
        <dbReference type="EMBL" id="KAF7810983.1"/>
    </source>
</evidence>